<accession>A0ABY1PNA0</accession>
<feature type="compositionally biased region" description="Polar residues" evidence="1">
    <location>
        <begin position="18"/>
        <end position="38"/>
    </location>
</feature>
<evidence type="ECO:0000256" key="1">
    <source>
        <dbReference type="SAM" id="MobiDB-lite"/>
    </source>
</evidence>
<dbReference type="InterPro" id="IPR021345">
    <property type="entry name" value="DUF2961"/>
</dbReference>
<evidence type="ECO:0000313" key="3">
    <source>
        <dbReference type="Proteomes" id="UP001158067"/>
    </source>
</evidence>
<feature type="compositionally biased region" description="Basic and acidic residues" evidence="1">
    <location>
        <begin position="146"/>
        <end position="158"/>
    </location>
</feature>
<gene>
    <name evidence="2" type="ORF">SAMN06265222_101214</name>
</gene>
<evidence type="ECO:0000313" key="2">
    <source>
        <dbReference type="EMBL" id="SMP38924.1"/>
    </source>
</evidence>
<feature type="region of interest" description="Disordered" evidence="1">
    <location>
        <begin position="18"/>
        <end position="39"/>
    </location>
</feature>
<dbReference type="Proteomes" id="UP001158067">
    <property type="component" value="Unassembled WGS sequence"/>
</dbReference>
<dbReference type="Pfam" id="PF11175">
    <property type="entry name" value="DUF2961"/>
    <property type="match status" value="1"/>
</dbReference>
<keyword evidence="3" id="KW-1185">Reference proteome</keyword>
<feature type="region of interest" description="Disordered" evidence="1">
    <location>
        <begin position="144"/>
        <end position="164"/>
    </location>
</feature>
<name>A0ABY1PNA0_9BACT</name>
<dbReference type="Gene3D" id="2.60.120.1390">
    <property type="match status" value="2"/>
</dbReference>
<protein>
    <recommendedName>
        <fullName evidence="4">DUF2961 domain-containing protein</fullName>
    </recommendedName>
</protein>
<reference evidence="2 3" key="1">
    <citation type="submission" date="2017-05" db="EMBL/GenBank/DDBJ databases">
        <authorList>
            <person name="Varghese N."/>
            <person name="Submissions S."/>
        </authorList>
    </citation>
    <scope>NUCLEOTIDE SEQUENCE [LARGE SCALE GENOMIC DNA]</scope>
    <source>
        <strain evidence="2 3">DSM 25457</strain>
    </source>
</reference>
<comment type="caution">
    <text evidence="2">The sequence shown here is derived from an EMBL/GenBank/DDBJ whole genome shotgun (WGS) entry which is preliminary data.</text>
</comment>
<organism evidence="2 3">
    <name type="scientific">Neorhodopirellula lusitana</name>
    <dbReference type="NCBI Taxonomy" id="445327"/>
    <lineage>
        <taxon>Bacteria</taxon>
        <taxon>Pseudomonadati</taxon>
        <taxon>Planctomycetota</taxon>
        <taxon>Planctomycetia</taxon>
        <taxon>Pirellulales</taxon>
        <taxon>Pirellulaceae</taxon>
        <taxon>Neorhodopirellula</taxon>
    </lineage>
</organism>
<sequence length="795" mass="89180">MISRSGLGEERIREGNSVSSLMQFQTQETPAARNSSTDGFLPPIVAERLNTNGGQDWCFGPSYDVGLEPALWLQSTRHPTAFRSPRYSLTMKKILPPLLVVLFAVSIHCQAAEPVSIRSLLNEMVDRDSVAKFPANNFRLKQHSSYNRDSKTPDDKKGWFSNLDRNTSEKDKNFIRIEENKGQKEWVLMEHEGPGAIVRTWMPFLSAGRPNTDIQIRVYLDGETEPTLEGNMLGLFDGTGLFPYPFAHKSLRSSVSFFPIPYAKGCKVTTTERPFFFQFTFREYEADTSVKTFTMSDFEATKPLVEEVGQTLLNPVSGEPHADHTQQAPLSLRTTLTAGSEQSLDLPSGNASVRSMSVKLASYEEPSTTRKVILKMEFDGHQTVWCPVGDFFGTGIGLHPFQGWYRTVSEDGTMSCRWVMPYQKSGKISLVNLDDTPIDVEMKVHTGEWEWNDQSMYFNAAWRGQYPVATRPYSDWNYVTLKGRGVYVGDTLTVMNPVAKWWGEGDEKIFVDGEDFPSIFGTGTEDYYAYSWGGVSTDFYEHPFHAQPRSHVYDKLNRKTSGEKNTQGYSTETRTRSLDTMPFGSSLQLDMEIWSWTDSQMGYGVGTYWYGDAQTQSNRVPNPTEALNVPPLPNATVTSNLPKTPNNLFDFETITLVSKPTNVELLPQSLKKFKGQWNGDGHVLVVNTKQGDVIEWKIPTQGSESKKLVLQATQSYDFGVVEFTVNGIPTGKQIDLYSNKPVPSGEIDLGEFPPIDGAFKLQIKVAGKNPKSSGFRYGIDCISLRLSDAHATKIK</sequence>
<proteinExistence type="predicted"/>
<dbReference type="EMBL" id="FXUG01000001">
    <property type="protein sequence ID" value="SMP38924.1"/>
    <property type="molecule type" value="Genomic_DNA"/>
</dbReference>
<evidence type="ECO:0008006" key="4">
    <source>
        <dbReference type="Google" id="ProtNLM"/>
    </source>
</evidence>